<keyword evidence="11" id="KW-1185">Reference proteome</keyword>
<comment type="catalytic activity">
    <reaction evidence="1 9">
        <text>4-hydroxy-4-methyl-2-oxoglutarate = 2 pyruvate</text>
        <dbReference type="Rhea" id="RHEA:22748"/>
        <dbReference type="ChEBI" id="CHEBI:15361"/>
        <dbReference type="ChEBI" id="CHEBI:58276"/>
        <dbReference type="EC" id="4.1.3.17"/>
    </reaction>
</comment>
<comment type="function">
    <text evidence="7 9">Catalyzes the aldol cleavage of 4-hydroxy-4-methyl-2-oxoglutarate (HMG) into 2 molecules of pyruvate. Also contains a secondary oxaloacetate (OAA) decarboxylase activity due to the common pyruvate enolate transition state formed following C-C bond cleavage in the retro-aldol and decarboxylation reactions.</text>
</comment>
<evidence type="ECO:0000256" key="4">
    <source>
        <dbReference type="ARBA" id="ARBA00011233"/>
    </source>
</evidence>
<evidence type="ECO:0000256" key="1">
    <source>
        <dbReference type="ARBA" id="ARBA00001342"/>
    </source>
</evidence>
<keyword evidence="5 9" id="KW-0479">Metal-binding</keyword>
<evidence type="ECO:0000313" key="11">
    <source>
        <dbReference type="Proteomes" id="UP001238088"/>
    </source>
</evidence>
<dbReference type="EC" id="4.1.1.112" evidence="9"/>
<proteinExistence type="inferred from homology"/>
<dbReference type="PANTHER" id="PTHR33254:SF4">
    <property type="entry name" value="4-HYDROXY-4-METHYL-2-OXOGLUTARATE ALDOLASE 3-RELATED"/>
    <property type="match status" value="1"/>
</dbReference>
<reference evidence="10 11" key="1">
    <citation type="submission" date="2023-07" db="EMBL/GenBank/DDBJ databases">
        <title>Genomic Encyclopedia of Type Strains, Phase IV (KMG-IV): sequencing the most valuable type-strain genomes for metagenomic binning, comparative biology and taxonomic classification.</title>
        <authorList>
            <person name="Goeker M."/>
        </authorList>
    </citation>
    <scope>NUCLEOTIDE SEQUENCE [LARGE SCALE GENOMIC DNA]</scope>
    <source>
        <strain evidence="10 11">DSM 23494</strain>
    </source>
</reference>
<gene>
    <name evidence="10" type="ORF">J2S17_003390</name>
</gene>
<evidence type="ECO:0000256" key="8">
    <source>
        <dbReference type="ARBA" id="ARBA00047973"/>
    </source>
</evidence>
<comment type="cofactor">
    <cofactor evidence="2 9">
        <name>a divalent metal cation</name>
        <dbReference type="ChEBI" id="CHEBI:60240"/>
    </cofactor>
</comment>
<dbReference type="Pfam" id="PF03737">
    <property type="entry name" value="RraA-like"/>
    <property type="match status" value="1"/>
</dbReference>
<dbReference type="InterPro" id="IPR005493">
    <property type="entry name" value="RraA/RraA-like"/>
</dbReference>
<evidence type="ECO:0000256" key="7">
    <source>
        <dbReference type="ARBA" id="ARBA00025046"/>
    </source>
</evidence>
<dbReference type="RefSeq" id="WP_307476696.1">
    <property type="nucleotide sequence ID" value="NZ_JAUSUB010000015.1"/>
</dbReference>
<comment type="caution">
    <text evidence="10">The sequence shown here is derived from an EMBL/GenBank/DDBJ whole genome shotgun (WGS) entry which is preliminary data.</text>
</comment>
<name>A0ABU0AJS1_9BACI</name>
<evidence type="ECO:0000256" key="3">
    <source>
        <dbReference type="ARBA" id="ARBA00008621"/>
    </source>
</evidence>
<evidence type="ECO:0000256" key="9">
    <source>
        <dbReference type="RuleBase" id="RU004338"/>
    </source>
</evidence>
<evidence type="ECO:0000256" key="2">
    <source>
        <dbReference type="ARBA" id="ARBA00001968"/>
    </source>
</evidence>
<evidence type="ECO:0000256" key="5">
    <source>
        <dbReference type="ARBA" id="ARBA00022723"/>
    </source>
</evidence>
<organism evidence="10 11">
    <name type="scientific">Cytobacillus purgationiresistens</name>
    <dbReference type="NCBI Taxonomy" id="863449"/>
    <lineage>
        <taxon>Bacteria</taxon>
        <taxon>Bacillati</taxon>
        <taxon>Bacillota</taxon>
        <taxon>Bacilli</taxon>
        <taxon>Bacillales</taxon>
        <taxon>Bacillaceae</taxon>
        <taxon>Cytobacillus</taxon>
    </lineage>
</organism>
<dbReference type="Gene3D" id="3.50.30.40">
    <property type="entry name" value="Ribonuclease E inhibitor RraA/RraA-like"/>
    <property type="match status" value="1"/>
</dbReference>
<dbReference type="PANTHER" id="PTHR33254">
    <property type="entry name" value="4-HYDROXY-4-METHYL-2-OXOGLUTARATE ALDOLASE 3-RELATED"/>
    <property type="match status" value="1"/>
</dbReference>
<dbReference type="SUPFAM" id="SSF89562">
    <property type="entry name" value="RraA-like"/>
    <property type="match status" value="1"/>
</dbReference>
<dbReference type="Proteomes" id="UP001238088">
    <property type="component" value="Unassembled WGS sequence"/>
</dbReference>
<comment type="similarity">
    <text evidence="3 9">Belongs to the class II aldolase/RraA-like family.</text>
</comment>
<dbReference type="EC" id="4.1.3.17" evidence="9"/>
<dbReference type="CDD" id="cd16841">
    <property type="entry name" value="RraA_family"/>
    <property type="match status" value="1"/>
</dbReference>
<comment type="catalytic activity">
    <reaction evidence="8 9">
        <text>oxaloacetate + H(+) = pyruvate + CO2</text>
        <dbReference type="Rhea" id="RHEA:15641"/>
        <dbReference type="ChEBI" id="CHEBI:15361"/>
        <dbReference type="ChEBI" id="CHEBI:15378"/>
        <dbReference type="ChEBI" id="CHEBI:16452"/>
        <dbReference type="ChEBI" id="CHEBI:16526"/>
        <dbReference type="EC" id="4.1.1.112"/>
    </reaction>
</comment>
<accession>A0ABU0AJS1</accession>
<sequence length="159" mass="16939">MTSKTADLCDEFSGELKVCQQEFKAYGMRRQFSGPISTVRVFEDNVLVLNALETIPAGNVLVVDGGGSRRCALMGDRLGKVAQDRGLAGVIIYGCVRDTAELATMETGILAIGSCPLKSKKAGKGDVDVEVKFGGIEWSPGEYVYADEDGVVVSARNLV</sequence>
<comment type="subunit">
    <text evidence="4 9">Homotrimer.</text>
</comment>
<evidence type="ECO:0000313" key="10">
    <source>
        <dbReference type="EMBL" id="MDQ0271502.1"/>
    </source>
</evidence>
<dbReference type="NCBIfam" id="TIGR01935">
    <property type="entry name" value="NOT-MenG"/>
    <property type="match status" value="1"/>
</dbReference>
<dbReference type="InterPro" id="IPR036704">
    <property type="entry name" value="RraA/RraA-like_sf"/>
</dbReference>
<dbReference type="InterPro" id="IPR010203">
    <property type="entry name" value="RraA"/>
</dbReference>
<protein>
    <recommendedName>
        <fullName evidence="9">4-hydroxy-4-methyl-2-oxoglutarate aldolase</fullName>
        <shortName evidence="9">HMG aldolase</shortName>
        <ecNumber evidence="9">4.1.1.112</ecNumber>
        <ecNumber evidence="9">4.1.3.17</ecNumber>
    </recommendedName>
    <alternativeName>
        <fullName evidence="9">Oxaloacetate decarboxylase</fullName>
    </alternativeName>
</protein>
<keyword evidence="6 9" id="KW-0456">Lyase</keyword>
<dbReference type="EMBL" id="JAUSUB010000015">
    <property type="protein sequence ID" value="MDQ0271502.1"/>
    <property type="molecule type" value="Genomic_DNA"/>
</dbReference>
<evidence type="ECO:0000256" key="6">
    <source>
        <dbReference type="ARBA" id="ARBA00023239"/>
    </source>
</evidence>
<dbReference type="NCBIfam" id="NF006875">
    <property type="entry name" value="PRK09372.1"/>
    <property type="match status" value="1"/>
</dbReference>